<protein>
    <submittedName>
        <fullName evidence="1">Uncharacterized protein</fullName>
    </submittedName>
</protein>
<keyword evidence="2" id="KW-1185">Reference proteome</keyword>
<comment type="caution">
    <text evidence="1">The sequence shown here is derived from an EMBL/GenBank/DDBJ whole genome shotgun (WGS) entry which is preliminary data.</text>
</comment>
<evidence type="ECO:0000313" key="2">
    <source>
        <dbReference type="Proteomes" id="UP001582793"/>
    </source>
</evidence>
<name>A0ABV5CV82_9ACTN</name>
<gene>
    <name evidence="1" type="ORF">AAFH96_22705</name>
</gene>
<dbReference type="RefSeq" id="WP_357540495.1">
    <property type="nucleotide sequence ID" value="NZ_JBCGDC010000072.1"/>
</dbReference>
<proteinExistence type="predicted"/>
<evidence type="ECO:0000313" key="1">
    <source>
        <dbReference type="EMBL" id="MFB6395901.1"/>
    </source>
</evidence>
<accession>A0ABV5CV82</accession>
<dbReference type="Proteomes" id="UP001582793">
    <property type="component" value="Unassembled WGS sequence"/>
</dbReference>
<reference evidence="1 2" key="1">
    <citation type="submission" date="2024-04" db="EMBL/GenBank/DDBJ databases">
        <title>Polymorphospora sp. isolated from Baiyangdian Lake in Xiong'an New Area.</title>
        <authorList>
            <person name="Zhang X."/>
            <person name="Liu J."/>
        </authorList>
    </citation>
    <scope>NUCLEOTIDE SEQUENCE [LARGE SCALE GENOMIC DNA]</scope>
    <source>
        <strain evidence="1 2">2-325</strain>
    </source>
</reference>
<dbReference type="EMBL" id="JBCGDC010000072">
    <property type="protein sequence ID" value="MFB6395901.1"/>
    <property type="molecule type" value="Genomic_DNA"/>
</dbReference>
<sequence>MNDFEVENIVKSPSLYVVRIRAKSAAPDATPLTFSISAAGSSGAQVNGQSVKKSMGWDTANYRFPFALNGVTHKWEFKIRSSGTFSLKLTQVEIYCDKVLIHGDIVS</sequence>
<organism evidence="1 2">
    <name type="scientific">Polymorphospora lycopeni</name>
    <dbReference type="NCBI Taxonomy" id="3140240"/>
    <lineage>
        <taxon>Bacteria</taxon>
        <taxon>Bacillati</taxon>
        <taxon>Actinomycetota</taxon>
        <taxon>Actinomycetes</taxon>
        <taxon>Micromonosporales</taxon>
        <taxon>Micromonosporaceae</taxon>
        <taxon>Polymorphospora</taxon>
    </lineage>
</organism>